<gene>
    <name evidence="2" type="ORF">GP486_008246</name>
</gene>
<dbReference type="EMBL" id="JAGHQM010002959">
    <property type="protein sequence ID" value="KAH0548011.1"/>
    <property type="molecule type" value="Genomic_DNA"/>
</dbReference>
<reference evidence="2" key="1">
    <citation type="submission" date="2021-03" db="EMBL/GenBank/DDBJ databases">
        <title>Comparative genomics and phylogenomic investigation of the class Geoglossomycetes provide insights into ecological specialization and systematics.</title>
        <authorList>
            <person name="Melie T."/>
            <person name="Pirro S."/>
            <person name="Miller A.N."/>
            <person name="Quandt A."/>
        </authorList>
    </citation>
    <scope>NUCLEOTIDE SEQUENCE</scope>
    <source>
        <strain evidence="2">CAQ_001_2017</strain>
    </source>
</reference>
<feature type="region of interest" description="Disordered" evidence="1">
    <location>
        <begin position="1"/>
        <end position="22"/>
    </location>
</feature>
<feature type="compositionally biased region" description="Basic and acidic residues" evidence="1">
    <location>
        <begin position="8"/>
        <end position="22"/>
    </location>
</feature>
<protein>
    <submittedName>
        <fullName evidence="2">Uncharacterized protein</fullName>
    </submittedName>
</protein>
<sequence>MSNAEDLDEKKEGLMQADEEQKKTMRWERPLLFPVGEPDPASLEYEDLEHLKDGLVTKSLVNFYLRHLRVVGKKEVTIFKPSFYEELLKDEPATVSDESDILQSNFVVVPAYEK</sequence>
<evidence type="ECO:0000256" key="1">
    <source>
        <dbReference type="SAM" id="MobiDB-lite"/>
    </source>
</evidence>
<accession>A0A9P8L777</accession>
<keyword evidence="3" id="KW-1185">Reference proteome</keyword>
<name>A0A9P8L777_9PEZI</name>
<dbReference type="Proteomes" id="UP000750711">
    <property type="component" value="Unassembled WGS sequence"/>
</dbReference>
<evidence type="ECO:0000313" key="2">
    <source>
        <dbReference type="EMBL" id="KAH0548011.1"/>
    </source>
</evidence>
<organism evidence="2 3">
    <name type="scientific">Trichoglossum hirsutum</name>
    <dbReference type="NCBI Taxonomy" id="265104"/>
    <lineage>
        <taxon>Eukaryota</taxon>
        <taxon>Fungi</taxon>
        <taxon>Dikarya</taxon>
        <taxon>Ascomycota</taxon>
        <taxon>Pezizomycotina</taxon>
        <taxon>Geoglossomycetes</taxon>
        <taxon>Geoglossales</taxon>
        <taxon>Geoglossaceae</taxon>
        <taxon>Trichoglossum</taxon>
    </lineage>
</organism>
<evidence type="ECO:0000313" key="3">
    <source>
        <dbReference type="Proteomes" id="UP000750711"/>
    </source>
</evidence>
<comment type="caution">
    <text evidence="2">The sequence shown here is derived from an EMBL/GenBank/DDBJ whole genome shotgun (WGS) entry which is preliminary data.</text>
</comment>
<proteinExistence type="predicted"/>
<dbReference type="AlphaFoldDB" id="A0A9P8L777"/>